<evidence type="ECO:0000256" key="4">
    <source>
        <dbReference type="ARBA" id="ARBA00022801"/>
    </source>
</evidence>
<dbReference type="GO" id="GO:0031640">
    <property type="term" value="P:killing of cells of another organism"/>
    <property type="evidence" value="ECO:0007669"/>
    <property type="project" value="UniProtKB-KW"/>
</dbReference>
<dbReference type="InterPro" id="IPR002196">
    <property type="entry name" value="Glyco_hydro_24"/>
</dbReference>
<keyword evidence="2 7" id="KW-0929">Antimicrobial</keyword>
<dbReference type="CDD" id="cd00737">
    <property type="entry name" value="lyz_endolysin_autolysin"/>
    <property type="match status" value="1"/>
</dbReference>
<dbReference type="InterPro" id="IPR034690">
    <property type="entry name" value="Endolysin_T4_type"/>
</dbReference>
<protein>
    <recommendedName>
        <fullName evidence="7">Lysozyme</fullName>
        <ecNumber evidence="7">3.2.1.17</ecNumber>
    </recommendedName>
</protein>
<dbReference type="STRING" id="1908264.BKK54_10445"/>
<dbReference type="Proteomes" id="UP000188481">
    <property type="component" value="Unassembled WGS sequence"/>
</dbReference>
<name>A0A1V3J174_9PAST</name>
<comment type="catalytic activity">
    <reaction evidence="1 7">
        <text>Hydrolysis of (1-&gt;4)-beta-linkages between N-acetylmuramic acid and N-acetyl-D-glucosamine residues in a peptidoglycan and between N-acetyl-D-glucosamine residues in chitodextrins.</text>
        <dbReference type="EC" id="3.2.1.17"/>
    </reaction>
</comment>
<evidence type="ECO:0000313" key="8">
    <source>
        <dbReference type="EMBL" id="OOF48723.1"/>
    </source>
</evidence>
<dbReference type="Pfam" id="PF00959">
    <property type="entry name" value="Phage_lysozyme"/>
    <property type="match status" value="1"/>
</dbReference>
<dbReference type="PANTHER" id="PTHR38107">
    <property type="match status" value="1"/>
</dbReference>
<accession>A0A1V3J174</accession>
<gene>
    <name evidence="8" type="ORF">BKK54_10445</name>
</gene>
<evidence type="ECO:0000256" key="2">
    <source>
        <dbReference type="ARBA" id="ARBA00022529"/>
    </source>
</evidence>
<keyword evidence="4 7" id="KW-0378">Hydrolase</keyword>
<keyword evidence="9" id="KW-1185">Reference proteome</keyword>
<dbReference type="Gene3D" id="1.10.530.40">
    <property type="match status" value="1"/>
</dbReference>
<dbReference type="GO" id="GO:0003796">
    <property type="term" value="F:lysozyme activity"/>
    <property type="evidence" value="ECO:0007669"/>
    <property type="project" value="UniProtKB-EC"/>
</dbReference>
<evidence type="ECO:0000256" key="1">
    <source>
        <dbReference type="ARBA" id="ARBA00000632"/>
    </source>
</evidence>
<dbReference type="EMBL" id="MLHN01000025">
    <property type="protein sequence ID" value="OOF48723.1"/>
    <property type="molecule type" value="Genomic_DNA"/>
</dbReference>
<evidence type="ECO:0000256" key="5">
    <source>
        <dbReference type="ARBA" id="ARBA00023200"/>
    </source>
</evidence>
<keyword evidence="3 7" id="KW-0081">Bacteriolytic enzyme</keyword>
<evidence type="ECO:0000256" key="7">
    <source>
        <dbReference type="RuleBase" id="RU003788"/>
    </source>
</evidence>
<keyword evidence="5" id="KW-1035">Host cytoplasm</keyword>
<dbReference type="InterPro" id="IPR023346">
    <property type="entry name" value="Lysozyme-like_dom_sf"/>
</dbReference>
<evidence type="ECO:0000256" key="3">
    <source>
        <dbReference type="ARBA" id="ARBA00022638"/>
    </source>
</evidence>
<dbReference type="EC" id="3.2.1.17" evidence="7"/>
<dbReference type="InterPro" id="IPR023347">
    <property type="entry name" value="Lysozyme_dom_sf"/>
</dbReference>
<reference evidence="8 9" key="1">
    <citation type="submission" date="2016-10" db="EMBL/GenBank/DDBJ databases">
        <title>Rodentibacter gen. nov. and new species.</title>
        <authorList>
            <person name="Christensen H."/>
        </authorList>
    </citation>
    <scope>NUCLEOTIDE SEQUENCE [LARGE SCALE GENOMIC DNA]</scope>
    <source>
        <strain evidence="9">ppn416</strain>
    </source>
</reference>
<organism evidence="8 9">
    <name type="scientific">Rodentibacter genomosp. 1</name>
    <dbReference type="NCBI Taxonomy" id="1908264"/>
    <lineage>
        <taxon>Bacteria</taxon>
        <taxon>Pseudomonadati</taxon>
        <taxon>Pseudomonadota</taxon>
        <taxon>Gammaproteobacteria</taxon>
        <taxon>Pasteurellales</taxon>
        <taxon>Pasteurellaceae</taxon>
        <taxon>Rodentibacter</taxon>
    </lineage>
</organism>
<keyword evidence="6 7" id="KW-0326">Glycosidase</keyword>
<dbReference type="HAMAP" id="MF_04110">
    <property type="entry name" value="ENDOLYSIN_T4"/>
    <property type="match status" value="1"/>
</dbReference>
<sequence length="146" mass="16051">MKTSERGINHIIRDEGERLTAYQDIVGIWTIGVGHTGFVDGKPVTRGMTITAEKSREILKADLARFEKAVNANVKVLLTQNQFDALVSLAFNIGEGAFSGSTLVRKLNAGDYLGASQQFLVWKNAGGKVSQGLLNRRKREKALFDE</sequence>
<evidence type="ECO:0000256" key="6">
    <source>
        <dbReference type="ARBA" id="ARBA00023295"/>
    </source>
</evidence>
<evidence type="ECO:0000313" key="9">
    <source>
        <dbReference type="Proteomes" id="UP000188481"/>
    </source>
</evidence>
<dbReference type="PANTHER" id="PTHR38107:SF3">
    <property type="entry name" value="LYSOZYME RRRD-RELATED"/>
    <property type="match status" value="1"/>
</dbReference>
<dbReference type="GO" id="GO:0042742">
    <property type="term" value="P:defense response to bacterium"/>
    <property type="evidence" value="ECO:0007669"/>
    <property type="project" value="UniProtKB-KW"/>
</dbReference>
<dbReference type="InterPro" id="IPR051018">
    <property type="entry name" value="Bacteriophage_GH24"/>
</dbReference>
<dbReference type="InterPro" id="IPR033907">
    <property type="entry name" value="Endolysin_autolysin"/>
</dbReference>
<dbReference type="AlphaFoldDB" id="A0A1V3J174"/>
<dbReference type="GO" id="GO:0016998">
    <property type="term" value="P:cell wall macromolecule catabolic process"/>
    <property type="evidence" value="ECO:0007669"/>
    <property type="project" value="InterPro"/>
</dbReference>
<comment type="similarity">
    <text evidence="7">Belongs to the glycosyl hydrolase 24 family.</text>
</comment>
<dbReference type="GO" id="GO:0009253">
    <property type="term" value="P:peptidoglycan catabolic process"/>
    <property type="evidence" value="ECO:0007669"/>
    <property type="project" value="InterPro"/>
</dbReference>
<comment type="caution">
    <text evidence="8">The sequence shown here is derived from an EMBL/GenBank/DDBJ whole genome shotgun (WGS) entry which is preliminary data.</text>
</comment>
<proteinExistence type="inferred from homology"/>
<dbReference type="SUPFAM" id="SSF53955">
    <property type="entry name" value="Lysozyme-like"/>
    <property type="match status" value="1"/>
</dbReference>